<dbReference type="AlphaFoldDB" id="A0A166JU70"/>
<dbReference type="EMBL" id="KV417549">
    <property type="protein sequence ID" value="KZP21220.1"/>
    <property type="molecule type" value="Genomic_DNA"/>
</dbReference>
<dbReference type="Proteomes" id="UP000076532">
    <property type="component" value="Unassembled WGS sequence"/>
</dbReference>
<evidence type="ECO:0000313" key="3">
    <source>
        <dbReference type="Proteomes" id="UP000076532"/>
    </source>
</evidence>
<accession>A0A166JU70</accession>
<gene>
    <name evidence="2" type="ORF">FIBSPDRAFT_1044378</name>
</gene>
<feature type="coiled-coil region" evidence="1">
    <location>
        <begin position="155"/>
        <end position="182"/>
    </location>
</feature>
<protein>
    <submittedName>
        <fullName evidence="2">Uncharacterized protein</fullName>
    </submittedName>
</protein>
<keyword evidence="3" id="KW-1185">Reference proteome</keyword>
<proteinExistence type="predicted"/>
<dbReference type="OrthoDB" id="2678231at2759"/>
<evidence type="ECO:0000256" key="1">
    <source>
        <dbReference type="SAM" id="Coils"/>
    </source>
</evidence>
<sequence>MPTFHSNAVHGGNLSDIREESTELEVFRDDNYRDLHTNSLPGDDEEFDFEDVDDDVAEWDEESTLVALLDSERDGDDVSALANNLQTPITARGVTLKEHLVHTIIPAAKKVKKTHLALDVNVDPLFEEGILLFNDASRNLENLALRDEDELRTAYKKVQTRIKNLFSQLEEACERRDKISSEFNIALEQSVHRVKDELDTLPGDIERVITSLDKKSKEMDKDGTVSAKSKEKMIRDLLANL</sequence>
<organism evidence="2 3">
    <name type="scientific">Athelia psychrophila</name>
    <dbReference type="NCBI Taxonomy" id="1759441"/>
    <lineage>
        <taxon>Eukaryota</taxon>
        <taxon>Fungi</taxon>
        <taxon>Dikarya</taxon>
        <taxon>Basidiomycota</taxon>
        <taxon>Agaricomycotina</taxon>
        <taxon>Agaricomycetes</taxon>
        <taxon>Agaricomycetidae</taxon>
        <taxon>Atheliales</taxon>
        <taxon>Atheliaceae</taxon>
        <taxon>Athelia</taxon>
    </lineage>
</organism>
<keyword evidence="1" id="KW-0175">Coiled coil</keyword>
<evidence type="ECO:0000313" key="2">
    <source>
        <dbReference type="EMBL" id="KZP21220.1"/>
    </source>
</evidence>
<name>A0A166JU70_9AGAM</name>
<reference evidence="2 3" key="1">
    <citation type="journal article" date="2016" name="Mol. Biol. Evol.">
        <title>Comparative Genomics of Early-Diverging Mushroom-Forming Fungi Provides Insights into the Origins of Lignocellulose Decay Capabilities.</title>
        <authorList>
            <person name="Nagy L.G."/>
            <person name="Riley R."/>
            <person name="Tritt A."/>
            <person name="Adam C."/>
            <person name="Daum C."/>
            <person name="Floudas D."/>
            <person name="Sun H."/>
            <person name="Yadav J.S."/>
            <person name="Pangilinan J."/>
            <person name="Larsson K.H."/>
            <person name="Matsuura K."/>
            <person name="Barry K."/>
            <person name="Labutti K."/>
            <person name="Kuo R."/>
            <person name="Ohm R.A."/>
            <person name="Bhattacharya S.S."/>
            <person name="Shirouzu T."/>
            <person name="Yoshinaga Y."/>
            <person name="Martin F.M."/>
            <person name="Grigoriev I.V."/>
            <person name="Hibbett D.S."/>
        </authorList>
    </citation>
    <scope>NUCLEOTIDE SEQUENCE [LARGE SCALE GENOMIC DNA]</scope>
    <source>
        <strain evidence="2 3">CBS 109695</strain>
    </source>
</reference>